<keyword evidence="4" id="KW-1185">Reference proteome</keyword>
<gene>
    <name evidence="3" type="ORF">OSH03_12920</name>
</gene>
<evidence type="ECO:0000259" key="2">
    <source>
        <dbReference type="Pfam" id="PF00419"/>
    </source>
</evidence>
<dbReference type="Pfam" id="PF00419">
    <property type="entry name" value="Fimbrial"/>
    <property type="match status" value="1"/>
</dbReference>
<organism evidence="3 4">
    <name type="scientific">Enterobacter nematophilus</name>
    <dbReference type="NCBI Taxonomy" id="2994648"/>
    <lineage>
        <taxon>Bacteria</taxon>
        <taxon>Pseudomonadati</taxon>
        <taxon>Pseudomonadota</taxon>
        <taxon>Gammaproteobacteria</taxon>
        <taxon>Enterobacterales</taxon>
        <taxon>Enterobacteriaceae</taxon>
        <taxon>Enterobacter</taxon>
    </lineage>
</organism>
<dbReference type="PANTHER" id="PTHR33420">
    <property type="entry name" value="FIMBRIAL SUBUNIT ELFA-RELATED"/>
    <property type="match status" value="1"/>
</dbReference>
<dbReference type="PANTHER" id="PTHR33420:SF33">
    <property type="entry name" value="MINOR FIMBRIAL SUBUNIT"/>
    <property type="match status" value="1"/>
</dbReference>
<dbReference type="RefSeq" id="WP_266179246.1">
    <property type="nucleotide sequence ID" value="NZ_JAPKNE010000004.1"/>
</dbReference>
<evidence type="ECO:0000256" key="1">
    <source>
        <dbReference type="SAM" id="SignalP"/>
    </source>
</evidence>
<dbReference type="InterPro" id="IPR050263">
    <property type="entry name" value="Bact_Fimbrial_Adh_Pro"/>
</dbReference>
<feature type="domain" description="Fimbrial-type adhesion" evidence="2">
    <location>
        <begin position="30"/>
        <end position="188"/>
    </location>
</feature>
<dbReference type="SUPFAM" id="SSF49401">
    <property type="entry name" value="Bacterial adhesins"/>
    <property type="match status" value="1"/>
</dbReference>
<proteinExistence type="predicted"/>
<evidence type="ECO:0000313" key="3">
    <source>
        <dbReference type="EMBL" id="MCX5574860.1"/>
    </source>
</evidence>
<dbReference type="InterPro" id="IPR036937">
    <property type="entry name" value="Adhesion_dom_fimbrial_sf"/>
</dbReference>
<sequence length="189" mass="19576">MKKVLSLAPLSALLIMTLQSPAQAVDLDVSFTASLRETTCDMKIEGGTGNGTNNTIPIGTGGKTNLGDIMSGSDAASTQFKLKITECPSSLAALKTTITGTASGYVDTVIINAASSSPSDYLGVSIARVSAPDAPFVINSTDDTKRLVWTTSEISSKEVPLIARIVETQAGKATAGNFSATATFNFVYE</sequence>
<dbReference type="NCBIfam" id="NF011834">
    <property type="entry name" value="PRK15306.1"/>
    <property type="match status" value="1"/>
</dbReference>
<feature type="signal peptide" evidence="1">
    <location>
        <begin position="1"/>
        <end position="24"/>
    </location>
</feature>
<dbReference type="Gene3D" id="2.60.40.1090">
    <property type="entry name" value="Fimbrial-type adhesion domain"/>
    <property type="match status" value="1"/>
</dbReference>
<accession>A0ABT3VYK3</accession>
<reference evidence="3" key="1">
    <citation type="submission" date="2022-11" db="EMBL/GenBank/DDBJ databases">
        <title>Biodiversity and phylogenetic relationships of bacteria.</title>
        <authorList>
            <person name="Machado R.A.R."/>
            <person name="Bhat A."/>
            <person name="Loulou A."/>
            <person name="Kallel S."/>
        </authorList>
    </citation>
    <scope>NUCLEOTIDE SEQUENCE</scope>
    <source>
        <strain evidence="3">E-TC7</strain>
    </source>
</reference>
<protein>
    <submittedName>
        <fullName evidence="3">Fimbrial protein</fullName>
    </submittedName>
</protein>
<dbReference type="EMBL" id="JAPKNE010000004">
    <property type="protein sequence ID" value="MCX5574860.1"/>
    <property type="molecule type" value="Genomic_DNA"/>
</dbReference>
<keyword evidence="1" id="KW-0732">Signal</keyword>
<dbReference type="InterPro" id="IPR008966">
    <property type="entry name" value="Adhesion_dom_sf"/>
</dbReference>
<comment type="caution">
    <text evidence="3">The sequence shown here is derived from an EMBL/GenBank/DDBJ whole genome shotgun (WGS) entry which is preliminary data.</text>
</comment>
<dbReference type="InterPro" id="IPR000259">
    <property type="entry name" value="Adhesion_dom_fimbrial"/>
</dbReference>
<name>A0ABT3VYK3_9ENTR</name>
<dbReference type="Proteomes" id="UP001146015">
    <property type="component" value="Unassembled WGS sequence"/>
</dbReference>
<feature type="chain" id="PRO_5047255170" evidence="1">
    <location>
        <begin position="25"/>
        <end position="189"/>
    </location>
</feature>
<evidence type="ECO:0000313" key="4">
    <source>
        <dbReference type="Proteomes" id="UP001146015"/>
    </source>
</evidence>